<comment type="caution">
    <text evidence="9">The sequence shown here is derived from an EMBL/GenBank/DDBJ whole genome shotgun (WGS) entry which is preliminary data.</text>
</comment>
<evidence type="ECO:0000256" key="5">
    <source>
        <dbReference type="ARBA" id="ARBA00022975"/>
    </source>
</evidence>
<comment type="pathway">
    <text evidence="2">Pyrimidine metabolism; UMP biosynthesis via de novo pathway.</text>
</comment>
<dbReference type="InParanoid" id="A0A369KBJ7"/>
<keyword evidence="5" id="KW-0665">Pyrimidine biosynthesis</keyword>
<protein>
    <recommendedName>
        <fullName evidence="7">Dihydroorotate oxidase</fullName>
    </recommendedName>
</protein>
<dbReference type="GO" id="GO:0005737">
    <property type="term" value="C:cytoplasm"/>
    <property type="evidence" value="ECO:0007669"/>
    <property type="project" value="InterPro"/>
</dbReference>
<dbReference type="Gene3D" id="2.30.26.10">
    <property type="entry name" value="Dihydroorotate Dehydrogenase A, chain A, domain 2"/>
    <property type="match status" value="1"/>
</dbReference>
<evidence type="ECO:0000256" key="1">
    <source>
        <dbReference type="ARBA" id="ARBA00001917"/>
    </source>
</evidence>
<feature type="domain" description="Dihydroorotate dehydrogenase catalytic" evidence="8">
    <location>
        <begin position="23"/>
        <end position="321"/>
    </location>
</feature>
<sequence>MVKINSIKVSPSLINTSCAWSSNLTQLKELYDSPYTGAVTTRSATLDGFPETESNTVAFTRTTVSTINSFGYSPHPLAQYLSWVETILTTSDAPKKPFIVSIAASDPTTLRTMVQTIQSLRTKLNDTPELSTIAIELNTSCPNIHNAPPTGYTFPSLLPLLTVLKEEYAKDESLTIGLKLPPFVHRDQFLAVLDGIKDLCIPGEGDSVKCPFAFFTSTNTLGNSLLFPDQTDGEETGEFAVPTALGGVAGDALHALSLGNVYTFSQLLNNPENALLKGISIIGAGGVTSKEAAERMRKAGAAIVGSATLFGKEGVRAFEIIAGN</sequence>
<dbReference type="PANTHER" id="PTHR48109">
    <property type="entry name" value="DIHYDROOROTATE DEHYDROGENASE (QUINONE), MITOCHONDRIAL-RELATED"/>
    <property type="match status" value="1"/>
</dbReference>
<keyword evidence="6" id="KW-0560">Oxidoreductase</keyword>
<dbReference type="Proteomes" id="UP000076154">
    <property type="component" value="Unassembled WGS sequence"/>
</dbReference>
<keyword evidence="4" id="KW-0288">FMN</keyword>
<evidence type="ECO:0000313" key="10">
    <source>
        <dbReference type="Proteomes" id="UP000076154"/>
    </source>
</evidence>
<evidence type="ECO:0000313" key="9">
    <source>
        <dbReference type="EMBL" id="RDB29173.1"/>
    </source>
</evidence>
<dbReference type="GO" id="GO:0004152">
    <property type="term" value="F:dihydroorotate dehydrogenase activity"/>
    <property type="evidence" value="ECO:0007669"/>
    <property type="project" value="InterPro"/>
</dbReference>
<dbReference type="InterPro" id="IPR012135">
    <property type="entry name" value="Dihydroorotate_DH_1_2"/>
</dbReference>
<dbReference type="InterPro" id="IPR013785">
    <property type="entry name" value="Aldolase_TIM"/>
</dbReference>
<accession>A0A369KBJ7</accession>
<proteinExistence type="predicted"/>
<gene>
    <name evidence="9" type="primary">pyrD</name>
    <name evidence="9" type="ORF">Hypma_015084</name>
</gene>
<comment type="cofactor">
    <cofactor evidence="1">
        <name>FMN</name>
        <dbReference type="ChEBI" id="CHEBI:58210"/>
    </cofactor>
</comment>
<dbReference type="SUPFAM" id="SSF51395">
    <property type="entry name" value="FMN-linked oxidoreductases"/>
    <property type="match status" value="1"/>
</dbReference>
<dbReference type="Gene3D" id="3.20.20.70">
    <property type="entry name" value="Aldolase class I"/>
    <property type="match status" value="1"/>
</dbReference>
<keyword evidence="3" id="KW-0285">Flavoprotein</keyword>
<dbReference type="GO" id="GO:0044205">
    <property type="term" value="P:'de novo' UMP biosynthetic process"/>
    <property type="evidence" value="ECO:0007669"/>
    <property type="project" value="UniProtKB-UniPathway"/>
</dbReference>
<evidence type="ECO:0000256" key="7">
    <source>
        <dbReference type="ARBA" id="ARBA00031623"/>
    </source>
</evidence>
<dbReference type="PANTHER" id="PTHR48109:SF1">
    <property type="entry name" value="DIHYDROOROTATE DEHYDROGENASE (FUMARATE)"/>
    <property type="match status" value="1"/>
</dbReference>
<evidence type="ECO:0000256" key="2">
    <source>
        <dbReference type="ARBA" id="ARBA00004725"/>
    </source>
</evidence>
<evidence type="ECO:0000256" key="6">
    <source>
        <dbReference type="ARBA" id="ARBA00023002"/>
    </source>
</evidence>
<dbReference type="Pfam" id="PF01180">
    <property type="entry name" value="DHO_dh"/>
    <property type="match status" value="1"/>
</dbReference>
<organism evidence="9 10">
    <name type="scientific">Hypsizygus marmoreus</name>
    <name type="common">White beech mushroom</name>
    <name type="synonym">Agaricus marmoreus</name>
    <dbReference type="NCBI Taxonomy" id="39966"/>
    <lineage>
        <taxon>Eukaryota</taxon>
        <taxon>Fungi</taxon>
        <taxon>Dikarya</taxon>
        <taxon>Basidiomycota</taxon>
        <taxon>Agaricomycotina</taxon>
        <taxon>Agaricomycetes</taxon>
        <taxon>Agaricomycetidae</taxon>
        <taxon>Agaricales</taxon>
        <taxon>Tricholomatineae</taxon>
        <taxon>Lyophyllaceae</taxon>
        <taxon>Hypsizygus</taxon>
    </lineage>
</organism>
<dbReference type="EMBL" id="LUEZ02000010">
    <property type="protein sequence ID" value="RDB29173.1"/>
    <property type="molecule type" value="Genomic_DNA"/>
</dbReference>
<dbReference type="GO" id="GO:0006207">
    <property type="term" value="P:'de novo' pyrimidine nucleobase biosynthetic process"/>
    <property type="evidence" value="ECO:0007669"/>
    <property type="project" value="TreeGrafter"/>
</dbReference>
<dbReference type="UniPathway" id="UPA00070"/>
<name>A0A369KBJ7_HYPMA</name>
<keyword evidence="10" id="KW-1185">Reference proteome</keyword>
<dbReference type="PIRSF" id="PIRSF000164">
    <property type="entry name" value="DHO_oxidase"/>
    <property type="match status" value="1"/>
</dbReference>
<dbReference type="STRING" id="39966.A0A369KBJ7"/>
<dbReference type="InterPro" id="IPR050074">
    <property type="entry name" value="DHO_dehydrogenase"/>
</dbReference>
<dbReference type="InterPro" id="IPR005720">
    <property type="entry name" value="Dihydroorotate_DH_cat"/>
</dbReference>
<reference evidence="9" key="1">
    <citation type="submission" date="2018-04" db="EMBL/GenBank/DDBJ databases">
        <title>Whole genome sequencing of Hypsizygus marmoreus.</title>
        <authorList>
            <person name="Choi I.-G."/>
            <person name="Min B."/>
            <person name="Kim J.-G."/>
            <person name="Kim S."/>
            <person name="Oh Y.-L."/>
            <person name="Kong W.-S."/>
            <person name="Park H."/>
            <person name="Jeong J."/>
            <person name="Song E.-S."/>
        </authorList>
    </citation>
    <scope>NUCLEOTIDE SEQUENCE [LARGE SCALE GENOMIC DNA]</scope>
    <source>
        <strain evidence="9">51987-8</strain>
    </source>
</reference>
<dbReference type="OrthoDB" id="14784at2759"/>
<evidence type="ECO:0000259" key="8">
    <source>
        <dbReference type="Pfam" id="PF01180"/>
    </source>
</evidence>
<evidence type="ECO:0000256" key="4">
    <source>
        <dbReference type="ARBA" id="ARBA00022643"/>
    </source>
</evidence>
<dbReference type="InterPro" id="IPR023359">
    <property type="entry name" value="Dihydro_DH_chainA_dom2"/>
</dbReference>
<dbReference type="AlphaFoldDB" id="A0A369KBJ7"/>
<evidence type="ECO:0000256" key="3">
    <source>
        <dbReference type="ARBA" id="ARBA00022630"/>
    </source>
</evidence>